<protein>
    <submittedName>
        <fullName evidence="4">Putative KapL</fullName>
    </submittedName>
</protein>
<dbReference type="PANTHER" id="PTHR11223">
    <property type="entry name" value="EXPORTIN 1/5"/>
    <property type="match status" value="1"/>
</dbReference>
<evidence type="ECO:0000313" key="5">
    <source>
        <dbReference type="Proteomes" id="UP000054771"/>
    </source>
</evidence>
<dbReference type="OMA" id="CANTLHP"/>
<dbReference type="AlphaFoldDB" id="A0A0U5H104"/>
<dbReference type="Proteomes" id="UP000054771">
    <property type="component" value="Unassembled WGS sequence"/>
</dbReference>
<dbReference type="Gene3D" id="1.25.10.10">
    <property type="entry name" value="Leucine-rich Repeat Variant"/>
    <property type="match status" value="1"/>
</dbReference>
<dbReference type="GO" id="GO:0006611">
    <property type="term" value="P:protein export from nucleus"/>
    <property type="evidence" value="ECO:0007669"/>
    <property type="project" value="InterPro"/>
</dbReference>
<dbReference type="InterPro" id="IPR045065">
    <property type="entry name" value="XPO1/5"/>
</dbReference>
<feature type="domain" description="Exportin-1/Importin-beta-like" evidence="3">
    <location>
        <begin position="108"/>
        <end position="184"/>
    </location>
</feature>
<dbReference type="InterPro" id="IPR013598">
    <property type="entry name" value="Exportin-1/Importin-b-like"/>
</dbReference>
<evidence type="ECO:0000259" key="3">
    <source>
        <dbReference type="Pfam" id="PF08389"/>
    </source>
</evidence>
<dbReference type="GO" id="GO:0005049">
    <property type="term" value="F:nuclear export signal receptor activity"/>
    <property type="evidence" value="ECO:0007669"/>
    <property type="project" value="InterPro"/>
</dbReference>
<evidence type="ECO:0000256" key="1">
    <source>
        <dbReference type="ARBA" id="ARBA00022694"/>
    </source>
</evidence>
<evidence type="ECO:0000256" key="2">
    <source>
        <dbReference type="ARBA" id="ARBA00025147"/>
    </source>
</evidence>
<organism evidence="4 5">
    <name type="scientific">Aspergillus calidoustus</name>
    <dbReference type="NCBI Taxonomy" id="454130"/>
    <lineage>
        <taxon>Eukaryota</taxon>
        <taxon>Fungi</taxon>
        <taxon>Dikarya</taxon>
        <taxon>Ascomycota</taxon>
        <taxon>Pezizomycotina</taxon>
        <taxon>Eurotiomycetes</taxon>
        <taxon>Eurotiomycetidae</taxon>
        <taxon>Eurotiales</taxon>
        <taxon>Aspergillaceae</taxon>
        <taxon>Aspergillus</taxon>
        <taxon>Aspergillus subgen. Nidulantes</taxon>
    </lineage>
</organism>
<dbReference type="GO" id="GO:0042565">
    <property type="term" value="C:RNA nuclear export complex"/>
    <property type="evidence" value="ECO:0007669"/>
    <property type="project" value="TreeGrafter"/>
</dbReference>
<dbReference type="SUPFAM" id="SSF48371">
    <property type="entry name" value="ARM repeat"/>
    <property type="match status" value="1"/>
</dbReference>
<name>A0A0U5H104_ASPCI</name>
<dbReference type="PANTHER" id="PTHR11223:SF3">
    <property type="entry name" value="EXPORTIN-5"/>
    <property type="match status" value="1"/>
</dbReference>
<reference evidence="5" key="1">
    <citation type="journal article" date="2016" name="Genome Announc.">
        <title>Draft genome sequences of fungus Aspergillus calidoustus.</title>
        <authorList>
            <person name="Horn F."/>
            <person name="Linde J."/>
            <person name="Mattern D.J."/>
            <person name="Walther G."/>
            <person name="Guthke R."/>
            <person name="Scherlach K."/>
            <person name="Martin K."/>
            <person name="Brakhage A.A."/>
            <person name="Petzke L."/>
            <person name="Valiante V."/>
        </authorList>
    </citation>
    <scope>NUCLEOTIDE SEQUENCE [LARGE SCALE GENOMIC DNA]</scope>
    <source>
        <strain evidence="5">SF006504</strain>
    </source>
</reference>
<dbReference type="InterPro" id="IPR011989">
    <property type="entry name" value="ARM-like"/>
</dbReference>
<dbReference type="GO" id="GO:0008033">
    <property type="term" value="P:tRNA processing"/>
    <property type="evidence" value="ECO:0007669"/>
    <property type="project" value="UniProtKB-KW"/>
</dbReference>
<dbReference type="GO" id="GO:0005634">
    <property type="term" value="C:nucleus"/>
    <property type="evidence" value="ECO:0007669"/>
    <property type="project" value="TreeGrafter"/>
</dbReference>
<dbReference type="Pfam" id="PF08389">
    <property type="entry name" value="Xpo1"/>
    <property type="match status" value="1"/>
</dbReference>
<keyword evidence="1" id="KW-0819">tRNA processing</keyword>
<dbReference type="OrthoDB" id="2215036at2759"/>
<gene>
    <name evidence="4" type="ORF">ASPCAL10585</name>
</gene>
<dbReference type="GO" id="GO:0003723">
    <property type="term" value="F:RNA binding"/>
    <property type="evidence" value="ECO:0007669"/>
    <property type="project" value="TreeGrafter"/>
</dbReference>
<sequence>MAAEDGLADGSMADIVRALELIHNPSSTNELRREALQFVESQKGSPSAARNGFLLASRRENDALVRYFGLTLLDHVLRHTSFTATDEIVGLRDIVLKLAESIQPEDPVYIRNKIPQLWAEVAKRSWGLDWLDMDQRLVQFWNASLVHKELVLSVLETLSEDIFYREDTVSSLRGTDLNRALVEICTPLAVFEEAYPKRDNQVDLRCGNEGWLARTCEFLQDCIGNIQHSKQAKDAALKALASLKSVLVWSIPRAILISGCVQSIARAFTCDDEQVLLVSLMSFGQYIALTNYSGRRRSLACVI</sequence>
<comment type="function">
    <text evidence="2">tRNA nucleus export receptor which facilitates tRNA translocation across the nuclear pore complex. Involved in pre-tRNA splicing, probably by affecting the interaction of pre-tRNA with splicing endonuclease.</text>
</comment>
<accession>A0A0U5H104</accession>
<evidence type="ECO:0000313" key="4">
    <source>
        <dbReference type="EMBL" id="CEL07428.1"/>
    </source>
</evidence>
<proteinExistence type="predicted"/>
<dbReference type="InterPro" id="IPR016024">
    <property type="entry name" value="ARM-type_fold"/>
</dbReference>
<dbReference type="GO" id="GO:0005737">
    <property type="term" value="C:cytoplasm"/>
    <property type="evidence" value="ECO:0007669"/>
    <property type="project" value="TreeGrafter"/>
</dbReference>
<keyword evidence="5" id="KW-1185">Reference proteome</keyword>
<dbReference type="EMBL" id="CDMC01000009">
    <property type="protein sequence ID" value="CEL07428.1"/>
    <property type="molecule type" value="Genomic_DNA"/>
</dbReference>
<dbReference type="STRING" id="454130.A0A0U5H104"/>
<dbReference type="GO" id="GO:0006405">
    <property type="term" value="P:RNA export from nucleus"/>
    <property type="evidence" value="ECO:0007669"/>
    <property type="project" value="TreeGrafter"/>
</dbReference>